<dbReference type="InterPro" id="IPR036396">
    <property type="entry name" value="Cyt_P450_sf"/>
</dbReference>
<keyword evidence="4 6" id="KW-0479">Metal-binding</keyword>
<evidence type="ECO:0000256" key="3">
    <source>
        <dbReference type="ARBA" id="ARBA00022617"/>
    </source>
</evidence>
<dbReference type="PANTHER" id="PTHR24304">
    <property type="entry name" value="CYTOCHROME P450 FAMILY 7"/>
    <property type="match status" value="1"/>
</dbReference>
<evidence type="ECO:0000313" key="8">
    <source>
        <dbReference type="Proteomes" id="UP000700596"/>
    </source>
</evidence>
<keyword evidence="5 6" id="KW-0408">Iron</keyword>
<dbReference type="Gene3D" id="1.10.630.10">
    <property type="entry name" value="Cytochrome P450"/>
    <property type="match status" value="1"/>
</dbReference>
<evidence type="ECO:0000256" key="5">
    <source>
        <dbReference type="ARBA" id="ARBA00023004"/>
    </source>
</evidence>
<dbReference type="GO" id="GO:0008395">
    <property type="term" value="F:steroid hydroxylase activity"/>
    <property type="evidence" value="ECO:0007669"/>
    <property type="project" value="TreeGrafter"/>
</dbReference>
<dbReference type="EMBL" id="JAGMWT010000021">
    <property type="protein sequence ID" value="KAH7112448.1"/>
    <property type="molecule type" value="Genomic_DNA"/>
</dbReference>
<dbReference type="PRINTS" id="PR00465">
    <property type="entry name" value="EP450IV"/>
</dbReference>
<evidence type="ECO:0000313" key="7">
    <source>
        <dbReference type="EMBL" id="KAH7112448.1"/>
    </source>
</evidence>
<dbReference type="OrthoDB" id="3366823at2759"/>
<dbReference type="SUPFAM" id="SSF48264">
    <property type="entry name" value="Cytochrome P450"/>
    <property type="match status" value="1"/>
</dbReference>
<dbReference type="AlphaFoldDB" id="A0A9P9D4I8"/>
<evidence type="ECO:0000256" key="6">
    <source>
        <dbReference type="PIRSR" id="PIRSR602403-1"/>
    </source>
</evidence>
<protein>
    <submittedName>
        <fullName evidence="7">Cytochrome P450</fullName>
    </submittedName>
</protein>
<dbReference type="InterPro" id="IPR050529">
    <property type="entry name" value="CYP450_sterol_14alpha_dmase"/>
</dbReference>
<feature type="binding site" description="axial binding residue" evidence="6">
    <location>
        <position position="261"/>
    </location>
    <ligand>
        <name>heme</name>
        <dbReference type="ChEBI" id="CHEBI:30413"/>
    </ligand>
    <ligandPart>
        <name>Fe</name>
        <dbReference type="ChEBI" id="CHEBI:18248"/>
    </ligandPart>
</feature>
<comment type="similarity">
    <text evidence="2">Belongs to the cytochrome P450 family.</text>
</comment>
<name>A0A9P9D4I8_9PLEO</name>
<dbReference type="Proteomes" id="UP000700596">
    <property type="component" value="Unassembled WGS sequence"/>
</dbReference>
<organism evidence="7 8">
    <name type="scientific">Dendryphion nanum</name>
    <dbReference type="NCBI Taxonomy" id="256645"/>
    <lineage>
        <taxon>Eukaryota</taxon>
        <taxon>Fungi</taxon>
        <taxon>Dikarya</taxon>
        <taxon>Ascomycota</taxon>
        <taxon>Pezizomycotina</taxon>
        <taxon>Dothideomycetes</taxon>
        <taxon>Pleosporomycetidae</taxon>
        <taxon>Pleosporales</taxon>
        <taxon>Torulaceae</taxon>
        <taxon>Dendryphion</taxon>
    </lineage>
</organism>
<dbReference type="InterPro" id="IPR002403">
    <property type="entry name" value="Cyt_P450_E_grp-IV"/>
</dbReference>
<reference evidence="7" key="1">
    <citation type="journal article" date="2021" name="Nat. Commun.">
        <title>Genetic determinants of endophytism in the Arabidopsis root mycobiome.</title>
        <authorList>
            <person name="Mesny F."/>
            <person name="Miyauchi S."/>
            <person name="Thiergart T."/>
            <person name="Pickel B."/>
            <person name="Atanasova L."/>
            <person name="Karlsson M."/>
            <person name="Huettel B."/>
            <person name="Barry K.W."/>
            <person name="Haridas S."/>
            <person name="Chen C."/>
            <person name="Bauer D."/>
            <person name="Andreopoulos W."/>
            <person name="Pangilinan J."/>
            <person name="LaButti K."/>
            <person name="Riley R."/>
            <person name="Lipzen A."/>
            <person name="Clum A."/>
            <person name="Drula E."/>
            <person name="Henrissat B."/>
            <person name="Kohler A."/>
            <person name="Grigoriev I.V."/>
            <person name="Martin F.M."/>
            <person name="Hacquard S."/>
        </authorList>
    </citation>
    <scope>NUCLEOTIDE SEQUENCE</scope>
    <source>
        <strain evidence="7">MPI-CAGE-CH-0243</strain>
    </source>
</reference>
<comment type="cofactor">
    <cofactor evidence="1 6">
        <name>heme</name>
        <dbReference type="ChEBI" id="CHEBI:30413"/>
    </cofactor>
</comment>
<proteinExistence type="inferred from homology"/>
<sequence length="323" mass="37151">MDELFAFVHDLAFRCAVESFFGESMFKLNPDHQTEFLAFEDNVPFLASVKKWRKKAVRNSANLPESDTATWESVWGLQALRRRNKLFEATEGLFDEEATAATDLATIWAFTSNVIPASFWFLFEIFRLNQLLDRARADIGISKETTGSIDPTKVVHTPFLQSVYAEALRLHSASLITRSPKQEHKVDEWIIPKDQAVVISTHVEHRSSYWNTVDPITGTHHPPSSFYAERFLVWDENENDQFSTGGTQGLWMPYGMGEHMCPGRHIAKYKLMLVFAVLVDIFDIELITPPGWAPDDDHKRYRFGTLRPKQKVSFRVRKRVTPL</sequence>
<dbReference type="GO" id="GO:0020037">
    <property type="term" value="F:heme binding"/>
    <property type="evidence" value="ECO:0007669"/>
    <property type="project" value="InterPro"/>
</dbReference>
<evidence type="ECO:0000256" key="4">
    <source>
        <dbReference type="ARBA" id="ARBA00022723"/>
    </source>
</evidence>
<accession>A0A9P9D4I8</accession>
<keyword evidence="8" id="KW-1185">Reference proteome</keyword>
<gene>
    <name evidence="7" type="ORF">B0J11DRAFT_585417</name>
</gene>
<dbReference type="GO" id="GO:0005506">
    <property type="term" value="F:iron ion binding"/>
    <property type="evidence" value="ECO:0007669"/>
    <property type="project" value="InterPro"/>
</dbReference>
<dbReference type="InterPro" id="IPR001128">
    <property type="entry name" value="Cyt_P450"/>
</dbReference>
<comment type="caution">
    <text evidence="7">The sequence shown here is derived from an EMBL/GenBank/DDBJ whole genome shotgun (WGS) entry which is preliminary data.</text>
</comment>
<evidence type="ECO:0000256" key="2">
    <source>
        <dbReference type="ARBA" id="ARBA00010617"/>
    </source>
</evidence>
<dbReference type="GO" id="GO:0016705">
    <property type="term" value="F:oxidoreductase activity, acting on paired donors, with incorporation or reduction of molecular oxygen"/>
    <property type="evidence" value="ECO:0007669"/>
    <property type="project" value="InterPro"/>
</dbReference>
<dbReference type="PANTHER" id="PTHR24304:SF2">
    <property type="entry name" value="24-HYDROXYCHOLESTEROL 7-ALPHA-HYDROXYLASE"/>
    <property type="match status" value="1"/>
</dbReference>
<keyword evidence="3 6" id="KW-0349">Heme</keyword>
<dbReference type="Pfam" id="PF00067">
    <property type="entry name" value="p450"/>
    <property type="match status" value="1"/>
</dbReference>
<evidence type="ECO:0000256" key="1">
    <source>
        <dbReference type="ARBA" id="ARBA00001971"/>
    </source>
</evidence>